<sequence length="781" mass="82740">MPEFPPVAAPRSAVGAPLPHDSAARHVAGAAAYIDDLDEPAGTLHVAPGWCREVTRGRLLKVDLDAVRAHPGVVAVLTAADVPAVNDCSPSIGGDPVFAESEIQFWGQVVFAVVATSRASARAAARLAVFEVEAEKPAITVFDALDRGSDVLPPYEFRKGDAGAAIAAAPCRFADGLAIGGQEHFYLEGQIAFAHPREGDEILVLSSTQHPTEIQHVVARVLGLSDAAIVCECRRMGGGFGGKESQATQWAVIAALAARITGRSVKLRLDRDDDMVMTGKRHDFRVDWRVGTDETGRILGVDVDFLARCGASADLSQGVVDRTMFHADNAYDYPAARIATRRLLTDTVSATAFRGFGGPQGMLFAERMIDAVALRLGRDPLDVRKANFYPSVDAANHGVTPYGQVVDDCVLPDLVAALEQSSDYRARVAAIDAFNASSPILRRGIALTPIKFGISFTLTHLNQAGALVNVYSDGSVTVNHGGTEMGQGLYVKVAQVVAEVFAIPVAQVRITATTTGKVPNTAPTAASSGSDLNGMAAQIAAEEIRDRMAVVVAHLLGGEPRAVTFAGGRARLGDRDLSFADVARQCTLARVSLSATGFYSTPDITWDRAEAHGRPFYYYAYGAACSEVVIDTLTGEMRVLRVDILHDVGRSLNPAIDLGQIEGGFVQGLGWLTTEELVWDSRGRLRTHAPSTYKIPTAFDVPADFRVALWEDGGNRVASVHRSKAVGEPPVMLAISVHSAILRAIASLAPGVVPPLEAPATPEAILAAVRAVKHPVEGAPA</sequence>
<dbReference type="Proteomes" id="UP000292781">
    <property type="component" value="Unassembled WGS sequence"/>
</dbReference>
<dbReference type="SMART" id="SM01008">
    <property type="entry name" value="Ald_Xan_dh_C"/>
    <property type="match status" value="1"/>
</dbReference>
<evidence type="ECO:0000313" key="5">
    <source>
        <dbReference type="EMBL" id="TBW37235.1"/>
    </source>
</evidence>
<dbReference type="GO" id="GO:0030151">
    <property type="term" value="F:molybdenum ion binding"/>
    <property type="evidence" value="ECO:0007669"/>
    <property type="project" value="InterPro"/>
</dbReference>
<dbReference type="Pfam" id="PF20256">
    <property type="entry name" value="MoCoBD_2"/>
    <property type="match status" value="1"/>
</dbReference>
<keyword evidence="2 5" id="KW-0560">Oxidoreductase</keyword>
<name>A0A4Q9VNK5_9HYPH</name>
<accession>A0A4Q9VNK5</accession>
<dbReference type="InterPro" id="IPR037165">
    <property type="entry name" value="AldOxase/xan_DH_Mopterin-bd_sf"/>
</dbReference>
<dbReference type="InterPro" id="IPR016208">
    <property type="entry name" value="Ald_Oxase/xanthine_DH-like"/>
</dbReference>
<evidence type="ECO:0000313" key="6">
    <source>
        <dbReference type="Proteomes" id="UP000292781"/>
    </source>
</evidence>
<dbReference type="SUPFAM" id="SSF54665">
    <property type="entry name" value="CO dehydrogenase molybdoprotein N-domain-like"/>
    <property type="match status" value="1"/>
</dbReference>
<dbReference type="EMBL" id="SJFN01000016">
    <property type="protein sequence ID" value="TBW37235.1"/>
    <property type="molecule type" value="Genomic_DNA"/>
</dbReference>
<evidence type="ECO:0000256" key="3">
    <source>
        <dbReference type="ARBA" id="ARBA00053029"/>
    </source>
</evidence>
<dbReference type="Gene3D" id="3.90.1170.50">
    <property type="entry name" value="Aldehyde oxidase/xanthine dehydrogenase, a/b hammerhead"/>
    <property type="match status" value="1"/>
</dbReference>
<dbReference type="FunFam" id="3.30.365.10:FF:000001">
    <property type="entry name" value="Xanthine dehydrogenase oxidase"/>
    <property type="match status" value="1"/>
</dbReference>
<dbReference type="InterPro" id="IPR046867">
    <property type="entry name" value="AldOxase/xan_DH_MoCoBD2"/>
</dbReference>
<proteinExistence type="predicted"/>
<dbReference type="Gene3D" id="3.30.365.10">
    <property type="entry name" value="Aldehyde oxidase/xanthine dehydrogenase, molybdopterin binding domain"/>
    <property type="match status" value="4"/>
</dbReference>
<comment type="cofactor">
    <cofactor evidence="3">
        <name>Mo-molybdopterin cytosine dinucleotide</name>
        <dbReference type="ChEBI" id="CHEBI:71308"/>
    </cofactor>
</comment>
<dbReference type="Pfam" id="PF01315">
    <property type="entry name" value="Ald_Xan_dh_C"/>
    <property type="match status" value="1"/>
</dbReference>
<feature type="domain" description="Aldehyde oxidase/xanthine dehydrogenase a/b hammerhead" evidence="4">
    <location>
        <begin position="28"/>
        <end position="136"/>
    </location>
</feature>
<protein>
    <submittedName>
        <fullName evidence="5">Xanthine dehydrogenase molybdopterin binding subunit</fullName>
        <ecNumber evidence="5">1.17.1.4</ecNumber>
    </submittedName>
</protein>
<dbReference type="InterPro" id="IPR036856">
    <property type="entry name" value="Ald_Oxase/Xan_DH_a/b_sf"/>
</dbReference>
<evidence type="ECO:0000259" key="4">
    <source>
        <dbReference type="SMART" id="SM01008"/>
    </source>
</evidence>
<organism evidence="5 6">
    <name type="scientific">Siculibacillus lacustris</name>
    <dbReference type="NCBI Taxonomy" id="1549641"/>
    <lineage>
        <taxon>Bacteria</taxon>
        <taxon>Pseudomonadati</taxon>
        <taxon>Pseudomonadota</taxon>
        <taxon>Alphaproteobacteria</taxon>
        <taxon>Hyphomicrobiales</taxon>
        <taxon>Ancalomicrobiaceae</taxon>
        <taxon>Siculibacillus</taxon>
    </lineage>
</organism>
<dbReference type="InterPro" id="IPR008274">
    <property type="entry name" value="AldOxase/xan_DH_MoCoBD1"/>
</dbReference>
<evidence type="ECO:0000256" key="2">
    <source>
        <dbReference type="ARBA" id="ARBA00023002"/>
    </source>
</evidence>
<keyword evidence="1" id="KW-0500">Molybdenum</keyword>
<evidence type="ECO:0000256" key="1">
    <source>
        <dbReference type="ARBA" id="ARBA00022505"/>
    </source>
</evidence>
<dbReference type="InterPro" id="IPR014309">
    <property type="entry name" value="Xanthine_DH_Mopterin-bd_su"/>
</dbReference>
<reference evidence="5 6" key="1">
    <citation type="submission" date="2019-02" db="EMBL/GenBank/DDBJ databases">
        <title>Siculibacillus lacustris gen. nov., sp. nov., a new rosette-forming bacterium isolated from a freshwater crater lake (Lake St. Ana, Romania).</title>
        <authorList>
            <person name="Felfoldi T."/>
            <person name="Marton Z."/>
            <person name="Szabo A."/>
            <person name="Mentes A."/>
            <person name="Boka K."/>
            <person name="Marialigeti K."/>
            <person name="Mathe I."/>
            <person name="Koncz M."/>
            <person name="Schumann P."/>
            <person name="Toth E."/>
        </authorList>
    </citation>
    <scope>NUCLEOTIDE SEQUENCE [LARGE SCALE GENOMIC DNA]</scope>
    <source>
        <strain evidence="5 6">SA-279</strain>
    </source>
</reference>
<dbReference type="GO" id="GO:0005506">
    <property type="term" value="F:iron ion binding"/>
    <property type="evidence" value="ECO:0007669"/>
    <property type="project" value="InterPro"/>
</dbReference>
<gene>
    <name evidence="5" type="primary">xdhB</name>
    <name evidence="5" type="ORF">EYW49_12030</name>
</gene>
<dbReference type="SUPFAM" id="SSF56003">
    <property type="entry name" value="Molybdenum cofactor-binding domain"/>
    <property type="match status" value="1"/>
</dbReference>
<comment type="caution">
    <text evidence="5">The sequence shown here is derived from an EMBL/GenBank/DDBJ whole genome shotgun (WGS) entry which is preliminary data.</text>
</comment>
<dbReference type="PANTHER" id="PTHR11908:SF132">
    <property type="entry name" value="ALDEHYDE OXIDASE 1-RELATED"/>
    <property type="match status" value="1"/>
</dbReference>
<dbReference type="AlphaFoldDB" id="A0A4Q9VNK5"/>
<dbReference type="GO" id="GO:0004854">
    <property type="term" value="F:xanthine dehydrogenase activity"/>
    <property type="evidence" value="ECO:0007669"/>
    <property type="project" value="UniProtKB-EC"/>
</dbReference>
<dbReference type="InterPro" id="IPR000674">
    <property type="entry name" value="Ald_Oxase/Xan_DH_a/b"/>
</dbReference>
<dbReference type="NCBIfam" id="TIGR02965">
    <property type="entry name" value="xanthine_xdhB"/>
    <property type="match status" value="1"/>
</dbReference>
<dbReference type="Pfam" id="PF02738">
    <property type="entry name" value="MoCoBD_1"/>
    <property type="match status" value="1"/>
</dbReference>
<dbReference type="PANTHER" id="PTHR11908">
    <property type="entry name" value="XANTHINE DEHYDROGENASE"/>
    <property type="match status" value="1"/>
</dbReference>
<dbReference type="OrthoDB" id="9763985at2"/>
<dbReference type="EC" id="1.17.1.4" evidence="5"/>
<keyword evidence="6" id="KW-1185">Reference proteome</keyword>